<name>A0A1X6ZKS7_9RHOB</name>
<dbReference type="SMART" id="SM00421">
    <property type="entry name" value="HTH_LUXR"/>
    <property type="match status" value="1"/>
</dbReference>
<keyword evidence="3" id="KW-0804">Transcription</keyword>
<reference evidence="5 6" key="1">
    <citation type="submission" date="2017-03" db="EMBL/GenBank/DDBJ databases">
        <authorList>
            <person name="Afonso C.L."/>
            <person name="Miller P.J."/>
            <person name="Scott M.A."/>
            <person name="Spackman E."/>
            <person name="Goraichik I."/>
            <person name="Dimitrov K.M."/>
            <person name="Suarez D.L."/>
            <person name="Swayne D.E."/>
        </authorList>
    </citation>
    <scope>NUCLEOTIDE SEQUENCE [LARGE SCALE GENOMIC DNA]</scope>
    <source>
        <strain evidence="5 6">CECT 7450</strain>
    </source>
</reference>
<dbReference type="GO" id="GO:0006355">
    <property type="term" value="P:regulation of DNA-templated transcription"/>
    <property type="evidence" value="ECO:0007669"/>
    <property type="project" value="InterPro"/>
</dbReference>
<evidence type="ECO:0000256" key="1">
    <source>
        <dbReference type="ARBA" id="ARBA00023015"/>
    </source>
</evidence>
<dbReference type="InterPro" id="IPR000792">
    <property type="entry name" value="Tscrpt_reg_LuxR_C"/>
</dbReference>
<dbReference type="AlphaFoldDB" id="A0A1X6ZKS7"/>
<protein>
    <submittedName>
        <fullName evidence="5">Response regulator protein TmoT</fullName>
    </submittedName>
</protein>
<dbReference type="PRINTS" id="PR00038">
    <property type="entry name" value="HTHLUXR"/>
</dbReference>
<keyword evidence="1" id="KW-0805">Transcription regulation</keyword>
<organism evidence="5 6">
    <name type="scientific">Roseovarius albus</name>
    <dbReference type="NCBI Taxonomy" id="1247867"/>
    <lineage>
        <taxon>Bacteria</taxon>
        <taxon>Pseudomonadati</taxon>
        <taxon>Pseudomonadota</taxon>
        <taxon>Alphaproteobacteria</taxon>
        <taxon>Rhodobacterales</taxon>
        <taxon>Roseobacteraceae</taxon>
        <taxon>Roseovarius</taxon>
    </lineage>
</organism>
<dbReference type="SUPFAM" id="SSF46894">
    <property type="entry name" value="C-terminal effector domain of the bipartite response regulators"/>
    <property type="match status" value="1"/>
</dbReference>
<feature type="domain" description="HTH luxR-type" evidence="4">
    <location>
        <begin position="201"/>
        <end position="266"/>
    </location>
</feature>
<evidence type="ECO:0000256" key="2">
    <source>
        <dbReference type="ARBA" id="ARBA00023125"/>
    </source>
</evidence>
<dbReference type="PROSITE" id="PS50043">
    <property type="entry name" value="HTH_LUXR_2"/>
    <property type="match status" value="1"/>
</dbReference>
<dbReference type="InterPro" id="IPR016032">
    <property type="entry name" value="Sig_transdc_resp-reg_C-effctor"/>
</dbReference>
<dbReference type="PANTHER" id="PTHR44688">
    <property type="entry name" value="DNA-BINDING TRANSCRIPTIONAL ACTIVATOR DEVR_DOSR"/>
    <property type="match status" value="1"/>
</dbReference>
<dbReference type="CDD" id="cd06170">
    <property type="entry name" value="LuxR_C_like"/>
    <property type="match status" value="1"/>
</dbReference>
<sequence>MVVDDPNALGVIDLDAGRADAIAGLLQAVGQDRFPAAFRHFIGLFATFDSMIITRYPINAPPLSLYQDLDDIQAAISVRFYATGPYLLDPLYLACKSGKGPGVFRTLDLAPEAFFRSEYYRTFYRNIRISDEAGLLIEASADEWIIVSLARVARQARFSAREIGRLQLIFPILSAAILRHWHIEKDEGDFEEMGQLEDRLETFGADLLSPREGEIIRLVLQGHSTPSAAAYLGISEGTVKVHRHHAYAKLGISSQAELFSMATRYFIT</sequence>
<keyword evidence="6" id="KW-1185">Reference proteome</keyword>
<accession>A0A1X6ZKS7</accession>
<dbReference type="OrthoDB" id="343383at2"/>
<dbReference type="InterPro" id="IPR036388">
    <property type="entry name" value="WH-like_DNA-bd_sf"/>
</dbReference>
<keyword evidence="2" id="KW-0238">DNA-binding</keyword>
<dbReference type="Gene3D" id="1.10.10.10">
    <property type="entry name" value="Winged helix-like DNA-binding domain superfamily/Winged helix DNA-binding domain"/>
    <property type="match status" value="1"/>
</dbReference>
<evidence type="ECO:0000313" key="5">
    <source>
        <dbReference type="EMBL" id="SLN52350.1"/>
    </source>
</evidence>
<dbReference type="PANTHER" id="PTHR44688:SF16">
    <property type="entry name" value="DNA-BINDING TRANSCRIPTIONAL ACTIVATOR DEVR_DOSR"/>
    <property type="match status" value="1"/>
</dbReference>
<dbReference type="Proteomes" id="UP000193061">
    <property type="component" value="Unassembled WGS sequence"/>
</dbReference>
<evidence type="ECO:0000259" key="4">
    <source>
        <dbReference type="PROSITE" id="PS50043"/>
    </source>
</evidence>
<dbReference type="EMBL" id="FWFX01000008">
    <property type="protein sequence ID" value="SLN52350.1"/>
    <property type="molecule type" value="Genomic_DNA"/>
</dbReference>
<gene>
    <name evidence="5" type="primary">tmoT</name>
    <name evidence="5" type="ORF">ROA7450_02628</name>
</gene>
<dbReference type="Pfam" id="PF00196">
    <property type="entry name" value="GerE"/>
    <property type="match status" value="1"/>
</dbReference>
<proteinExistence type="predicted"/>
<dbReference type="GO" id="GO:0003677">
    <property type="term" value="F:DNA binding"/>
    <property type="evidence" value="ECO:0007669"/>
    <property type="project" value="UniProtKB-KW"/>
</dbReference>
<dbReference type="RefSeq" id="WP_085806261.1">
    <property type="nucleotide sequence ID" value="NZ_FWFX01000008.1"/>
</dbReference>
<evidence type="ECO:0000313" key="6">
    <source>
        <dbReference type="Proteomes" id="UP000193061"/>
    </source>
</evidence>
<evidence type="ECO:0000256" key="3">
    <source>
        <dbReference type="ARBA" id="ARBA00023163"/>
    </source>
</evidence>